<dbReference type="EMBL" id="VFOM01000002">
    <property type="protein sequence ID" value="TQL46563.1"/>
    <property type="molecule type" value="Genomic_DNA"/>
</dbReference>
<dbReference type="SUPFAM" id="SSF63829">
    <property type="entry name" value="Calcium-dependent phosphotriesterase"/>
    <property type="match status" value="1"/>
</dbReference>
<reference evidence="4 5" key="1">
    <citation type="submission" date="2019-06" db="EMBL/GenBank/DDBJ databases">
        <title>Sequencing the genomes of 1000 actinobacteria strains.</title>
        <authorList>
            <person name="Klenk H.-P."/>
        </authorList>
    </citation>
    <scope>NUCLEOTIDE SEQUENCE [LARGE SCALE GENOMIC DNA]</scope>
    <source>
        <strain evidence="4 5">DSM 26477</strain>
    </source>
</reference>
<name>A0A542YEP5_9MICO</name>
<keyword evidence="2" id="KW-0378">Hydrolase</keyword>
<comment type="caution">
    <text evidence="4">The sequence shown here is derived from an EMBL/GenBank/DDBJ whole genome shotgun (WGS) entry which is preliminary data.</text>
</comment>
<gene>
    <name evidence="4" type="ORF">FB562_2087</name>
</gene>
<dbReference type="InterPro" id="IPR013658">
    <property type="entry name" value="SGL"/>
</dbReference>
<evidence type="ECO:0000259" key="3">
    <source>
        <dbReference type="Pfam" id="PF08450"/>
    </source>
</evidence>
<dbReference type="PANTHER" id="PTHR47572:SF4">
    <property type="entry name" value="LACTONASE DRP35"/>
    <property type="match status" value="1"/>
</dbReference>
<feature type="domain" description="SMP-30/Gluconolactonase/LRE-like region" evidence="3">
    <location>
        <begin position="14"/>
        <end position="256"/>
    </location>
</feature>
<evidence type="ECO:0000313" key="4">
    <source>
        <dbReference type="EMBL" id="TQL46563.1"/>
    </source>
</evidence>
<dbReference type="PANTHER" id="PTHR47572">
    <property type="entry name" value="LIPOPROTEIN-RELATED"/>
    <property type="match status" value="1"/>
</dbReference>
<dbReference type="Gene3D" id="2.120.10.30">
    <property type="entry name" value="TolB, C-terminal domain"/>
    <property type="match status" value="1"/>
</dbReference>
<evidence type="ECO:0000256" key="2">
    <source>
        <dbReference type="ARBA" id="ARBA00022801"/>
    </source>
</evidence>
<evidence type="ECO:0000313" key="5">
    <source>
        <dbReference type="Proteomes" id="UP000317998"/>
    </source>
</evidence>
<dbReference type="Pfam" id="PF08450">
    <property type="entry name" value="SGL"/>
    <property type="match status" value="1"/>
</dbReference>
<evidence type="ECO:0000256" key="1">
    <source>
        <dbReference type="ARBA" id="ARBA00008853"/>
    </source>
</evidence>
<dbReference type="InterPro" id="IPR011042">
    <property type="entry name" value="6-blade_b-propeller_TolB-like"/>
</dbReference>
<accession>A0A542YEP5</accession>
<dbReference type="Proteomes" id="UP000317998">
    <property type="component" value="Unassembled WGS sequence"/>
</dbReference>
<dbReference type="GO" id="GO:0016787">
    <property type="term" value="F:hydrolase activity"/>
    <property type="evidence" value="ECO:0007669"/>
    <property type="project" value="UniProtKB-KW"/>
</dbReference>
<sequence length="282" mass="30308">MTAHTEILLEGLRFPEGCRWHDGQLWFSDMHSGTVHRVDADGSNLTTVMTVDDRLSGIDWLPDGSLVVSGMLTRKVYRLGSDGEVTVFADLSAATPYPINDLIRMPSGSLLIGGFGYDLYADEPAQGGPLIHVDASGAWSVVADDLTFPNGMVLLTSGELVVAETFGSRLTAYDVDAGGRPHNKRLWAELPEGSTPDGLCRDSEDAIWVSSIVTKEFLRVTEGGTVTDVIDLGDRLAVDCVLGGEDGRSLLLSTANSFQPDETEIRAGRIERIIVDVPGETA</sequence>
<proteinExistence type="inferred from homology"/>
<comment type="similarity">
    <text evidence="1">Belongs to the SMP-30/CGR1 family.</text>
</comment>
<organism evidence="4 5">
    <name type="scientific">Homoserinimonas aerilata</name>
    <dbReference type="NCBI Taxonomy" id="1162970"/>
    <lineage>
        <taxon>Bacteria</taxon>
        <taxon>Bacillati</taxon>
        <taxon>Actinomycetota</taxon>
        <taxon>Actinomycetes</taxon>
        <taxon>Micrococcales</taxon>
        <taxon>Microbacteriaceae</taxon>
        <taxon>Homoserinimonas</taxon>
    </lineage>
</organism>
<dbReference type="RefSeq" id="WP_141881221.1">
    <property type="nucleotide sequence ID" value="NZ_VFOM01000002.1"/>
</dbReference>
<dbReference type="OrthoDB" id="2633250at2"/>
<protein>
    <submittedName>
        <fullName evidence="4">Sugar lactone lactonase YvrE</fullName>
    </submittedName>
</protein>
<keyword evidence="5" id="KW-1185">Reference proteome</keyword>
<dbReference type="AlphaFoldDB" id="A0A542YEP5"/>
<dbReference type="InterPro" id="IPR051262">
    <property type="entry name" value="SMP-30/CGR1_Lactonase"/>
</dbReference>